<dbReference type="SUPFAM" id="SSF111369">
    <property type="entry name" value="HlyD-like secretion proteins"/>
    <property type="match status" value="1"/>
</dbReference>
<gene>
    <name evidence="3" type="ORF">OD750_013360</name>
</gene>
<accession>A0A9X4BI39</accession>
<reference evidence="3" key="1">
    <citation type="submission" date="2023-02" db="EMBL/GenBank/DDBJ databases">
        <title>Tahibacter soli sp. nov. isolated from soil.</title>
        <authorList>
            <person name="Baek J.H."/>
            <person name="Lee J.K."/>
            <person name="Choi D.G."/>
            <person name="Jeon C.O."/>
        </authorList>
    </citation>
    <scope>NUCLEOTIDE SEQUENCE</scope>
    <source>
        <strain evidence="3">BL</strain>
    </source>
</reference>
<sequence>MTRIFRSDVQWPRRAVRVLFAAAALWAASRVHGAETATALTVTAAATQSTTWPVAFEAFGSISPWQEAVVGTQIGGYRLVDVRADVGDRVSKGQLLARLDAALLRAEEAQLVAAWEQAEANRARGVAVRERGGMSEQDVQQLATAAKTAAAALEAKRVQLRYTDVVAPDAGTISARVATLGAVANVGDELFRLIRADRLEWRGELPAHEFIDIEIGQRVALRLPDGGEVGATVSRRAPSLDARTRLGIVYADLEPGSRARAGMYVQGRVVLRDSPALVIPAASLVVRDGNTFVARLVAPGTASAIALQPVAVGRRDAARVEIVGGLAEHDRVVAKGAGLVNDGDVVKVVGAPP</sequence>
<dbReference type="Gene3D" id="2.40.420.20">
    <property type="match status" value="1"/>
</dbReference>
<dbReference type="RefSeq" id="WP_263545733.1">
    <property type="nucleotide sequence ID" value="NZ_JAOVZO020000017.1"/>
</dbReference>
<dbReference type="Gene3D" id="1.10.287.470">
    <property type="entry name" value="Helix hairpin bin"/>
    <property type="match status" value="1"/>
</dbReference>
<protein>
    <submittedName>
        <fullName evidence="3">Efflux RND transporter periplasmic adaptor subunit</fullName>
    </submittedName>
</protein>
<dbReference type="GO" id="GO:0015562">
    <property type="term" value="F:efflux transmembrane transporter activity"/>
    <property type="evidence" value="ECO:0007669"/>
    <property type="project" value="TreeGrafter"/>
</dbReference>
<dbReference type="NCBIfam" id="TIGR01730">
    <property type="entry name" value="RND_mfp"/>
    <property type="match status" value="1"/>
</dbReference>
<name>A0A9X4BI39_9GAMM</name>
<evidence type="ECO:0000313" key="3">
    <source>
        <dbReference type="EMBL" id="MDC8013526.1"/>
    </source>
</evidence>
<comment type="caution">
    <text evidence="3">The sequence shown here is derived from an EMBL/GenBank/DDBJ whole genome shotgun (WGS) entry which is preliminary data.</text>
</comment>
<feature type="chain" id="PRO_5040976857" evidence="2">
    <location>
        <begin position="34"/>
        <end position="353"/>
    </location>
</feature>
<keyword evidence="4" id="KW-1185">Reference proteome</keyword>
<evidence type="ECO:0000313" key="4">
    <source>
        <dbReference type="Proteomes" id="UP001139971"/>
    </source>
</evidence>
<dbReference type="Gene3D" id="2.40.30.170">
    <property type="match status" value="1"/>
</dbReference>
<dbReference type="GO" id="GO:1990281">
    <property type="term" value="C:efflux pump complex"/>
    <property type="evidence" value="ECO:0007669"/>
    <property type="project" value="TreeGrafter"/>
</dbReference>
<keyword evidence="2" id="KW-0732">Signal</keyword>
<dbReference type="PANTHER" id="PTHR30469:SF15">
    <property type="entry name" value="HLYD FAMILY OF SECRETION PROTEINS"/>
    <property type="match status" value="1"/>
</dbReference>
<evidence type="ECO:0000256" key="2">
    <source>
        <dbReference type="SAM" id="SignalP"/>
    </source>
</evidence>
<dbReference type="InterPro" id="IPR006143">
    <property type="entry name" value="RND_pump_MFP"/>
</dbReference>
<dbReference type="Gene3D" id="2.40.50.100">
    <property type="match status" value="1"/>
</dbReference>
<organism evidence="3 4">
    <name type="scientific">Tahibacter soli</name>
    <dbReference type="NCBI Taxonomy" id="2983605"/>
    <lineage>
        <taxon>Bacteria</taxon>
        <taxon>Pseudomonadati</taxon>
        <taxon>Pseudomonadota</taxon>
        <taxon>Gammaproteobacteria</taxon>
        <taxon>Lysobacterales</taxon>
        <taxon>Rhodanobacteraceae</taxon>
        <taxon>Tahibacter</taxon>
    </lineage>
</organism>
<evidence type="ECO:0000256" key="1">
    <source>
        <dbReference type="ARBA" id="ARBA00009477"/>
    </source>
</evidence>
<dbReference type="Proteomes" id="UP001139971">
    <property type="component" value="Unassembled WGS sequence"/>
</dbReference>
<dbReference type="AlphaFoldDB" id="A0A9X4BI39"/>
<proteinExistence type="inferred from homology"/>
<comment type="similarity">
    <text evidence="1">Belongs to the membrane fusion protein (MFP) (TC 8.A.1) family.</text>
</comment>
<dbReference type="EMBL" id="JAOVZO020000017">
    <property type="protein sequence ID" value="MDC8013526.1"/>
    <property type="molecule type" value="Genomic_DNA"/>
</dbReference>
<feature type="signal peptide" evidence="2">
    <location>
        <begin position="1"/>
        <end position="33"/>
    </location>
</feature>
<dbReference type="PANTHER" id="PTHR30469">
    <property type="entry name" value="MULTIDRUG RESISTANCE PROTEIN MDTA"/>
    <property type="match status" value="1"/>
</dbReference>